<organism evidence="1 2">
    <name type="scientific">Pleurodeles waltl</name>
    <name type="common">Iberian ribbed newt</name>
    <dbReference type="NCBI Taxonomy" id="8319"/>
    <lineage>
        <taxon>Eukaryota</taxon>
        <taxon>Metazoa</taxon>
        <taxon>Chordata</taxon>
        <taxon>Craniata</taxon>
        <taxon>Vertebrata</taxon>
        <taxon>Euteleostomi</taxon>
        <taxon>Amphibia</taxon>
        <taxon>Batrachia</taxon>
        <taxon>Caudata</taxon>
        <taxon>Salamandroidea</taxon>
        <taxon>Salamandridae</taxon>
        <taxon>Pleurodelinae</taxon>
        <taxon>Pleurodeles</taxon>
    </lineage>
</organism>
<dbReference type="Proteomes" id="UP001066276">
    <property type="component" value="Chromosome 9"/>
</dbReference>
<keyword evidence="2" id="KW-1185">Reference proteome</keyword>
<protein>
    <submittedName>
        <fullName evidence="1">Uncharacterized protein</fullName>
    </submittedName>
</protein>
<proteinExistence type="predicted"/>
<comment type="caution">
    <text evidence="1">The sequence shown here is derived from an EMBL/GenBank/DDBJ whole genome shotgun (WGS) entry which is preliminary data.</text>
</comment>
<evidence type="ECO:0000313" key="2">
    <source>
        <dbReference type="Proteomes" id="UP001066276"/>
    </source>
</evidence>
<dbReference type="AlphaFoldDB" id="A0AAV7MSL6"/>
<gene>
    <name evidence="1" type="ORF">NDU88_003492</name>
</gene>
<name>A0AAV7MSL6_PLEWA</name>
<dbReference type="EMBL" id="JANPWB010000013">
    <property type="protein sequence ID" value="KAJ1106089.1"/>
    <property type="molecule type" value="Genomic_DNA"/>
</dbReference>
<sequence length="96" mass="11199">MLTKPVRLADDGKFTTQWVVQSPELEDQEGPVRRSFLEALFTSIREDLEVVKKDLSPDLRDVRRNLEEIDNRALLWGTAKQAVVKRFNSYYKKSCI</sequence>
<reference evidence="1" key="1">
    <citation type="journal article" date="2022" name="bioRxiv">
        <title>Sequencing and chromosome-scale assembly of the giantPleurodeles waltlgenome.</title>
        <authorList>
            <person name="Brown T."/>
            <person name="Elewa A."/>
            <person name="Iarovenko S."/>
            <person name="Subramanian E."/>
            <person name="Araus A.J."/>
            <person name="Petzold A."/>
            <person name="Susuki M."/>
            <person name="Suzuki K.-i.T."/>
            <person name="Hayashi T."/>
            <person name="Toyoda A."/>
            <person name="Oliveira C."/>
            <person name="Osipova E."/>
            <person name="Leigh N.D."/>
            <person name="Simon A."/>
            <person name="Yun M.H."/>
        </authorList>
    </citation>
    <scope>NUCLEOTIDE SEQUENCE</scope>
    <source>
        <strain evidence="1">20211129_DDA</strain>
        <tissue evidence="1">Liver</tissue>
    </source>
</reference>
<evidence type="ECO:0000313" key="1">
    <source>
        <dbReference type="EMBL" id="KAJ1106089.1"/>
    </source>
</evidence>
<accession>A0AAV7MSL6</accession>